<organism evidence="1 2">
    <name type="scientific">Purpureocillium lilacinum</name>
    <name type="common">Paecilomyces lilacinus</name>
    <dbReference type="NCBI Taxonomy" id="33203"/>
    <lineage>
        <taxon>Eukaryota</taxon>
        <taxon>Fungi</taxon>
        <taxon>Dikarya</taxon>
        <taxon>Ascomycota</taxon>
        <taxon>Pezizomycotina</taxon>
        <taxon>Sordariomycetes</taxon>
        <taxon>Hypocreomycetidae</taxon>
        <taxon>Hypocreales</taxon>
        <taxon>Ophiocordycipitaceae</taxon>
        <taxon>Purpureocillium</taxon>
    </lineage>
</organism>
<comment type="caution">
    <text evidence="1">The sequence shown here is derived from an EMBL/GenBank/DDBJ whole genome shotgun (WGS) entry which is preliminary data.</text>
</comment>
<gene>
    <name evidence="1" type="ORF">VFPBJ_07333</name>
</gene>
<reference evidence="1 2" key="1">
    <citation type="submission" date="2016-01" db="EMBL/GenBank/DDBJ databases">
        <title>Biosynthesis of antibiotic leucinostatins and their inhibition on Phytophthora in bio-control Purpureocillium lilacinum.</title>
        <authorList>
            <person name="Wang G."/>
            <person name="Liu Z."/>
            <person name="Lin R."/>
            <person name="Li E."/>
            <person name="Mao Z."/>
            <person name="Ling J."/>
            <person name="Yin W."/>
            <person name="Xie B."/>
        </authorList>
    </citation>
    <scope>NUCLEOTIDE SEQUENCE [LARGE SCALE GENOMIC DNA]</scope>
    <source>
        <strain evidence="1">PLBJ-1</strain>
    </source>
</reference>
<proteinExistence type="predicted"/>
<name>A0A179GN59_PURLI</name>
<dbReference type="AlphaFoldDB" id="A0A179GN59"/>
<evidence type="ECO:0000313" key="1">
    <source>
        <dbReference type="EMBL" id="OAQ79212.1"/>
    </source>
</evidence>
<sequence length="104" mass="11973">MVFGDAVSGHFVRRIRLTWSLWRGPSVGAPSWSRPCCKHGVFRDTPGKHHEMVTAELQRPIRLIRRPRAKQDPCSSIEMFEQASPVPWTSCLSSSLTRLRTRTW</sequence>
<evidence type="ECO:0000313" key="2">
    <source>
        <dbReference type="Proteomes" id="UP000078240"/>
    </source>
</evidence>
<dbReference type="EMBL" id="LSBH01000005">
    <property type="protein sequence ID" value="OAQ79212.1"/>
    <property type="molecule type" value="Genomic_DNA"/>
</dbReference>
<accession>A0A179GN59</accession>
<dbReference type="Proteomes" id="UP000078240">
    <property type="component" value="Unassembled WGS sequence"/>
</dbReference>
<protein>
    <submittedName>
        <fullName evidence="1">Uncharacterized protein</fullName>
    </submittedName>
</protein>